<keyword evidence="4 15" id="KW-0285">Flavoprotein</keyword>
<dbReference type="Pfam" id="PF06574">
    <property type="entry name" value="FAD_syn"/>
    <property type="match status" value="1"/>
</dbReference>
<comment type="function">
    <text evidence="1">Catalyzes the phosphorylation of riboflavin to FMN followed by the adenylation of FMN to FAD.</text>
</comment>
<accession>A0A8J6XY37</accession>
<evidence type="ECO:0000259" key="16">
    <source>
        <dbReference type="SMART" id="SM00904"/>
    </source>
</evidence>
<evidence type="ECO:0000256" key="13">
    <source>
        <dbReference type="ARBA" id="ARBA00047880"/>
    </source>
</evidence>
<comment type="caution">
    <text evidence="17">The sequence shown here is derived from an EMBL/GenBank/DDBJ whole genome shotgun (WGS) entry which is preliminary data.</text>
</comment>
<dbReference type="GO" id="GO:0009231">
    <property type="term" value="P:riboflavin biosynthetic process"/>
    <property type="evidence" value="ECO:0007669"/>
    <property type="project" value="InterPro"/>
</dbReference>
<keyword evidence="10 15" id="KW-0274">FAD</keyword>
<gene>
    <name evidence="17" type="ORF">IFK94_02090</name>
</gene>
<evidence type="ECO:0000256" key="11">
    <source>
        <dbReference type="ARBA" id="ARBA00022840"/>
    </source>
</evidence>
<dbReference type="EC" id="2.7.7.2" evidence="15"/>
<comment type="pathway">
    <text evidence="3 15">Cofactor biosynthesis; FMN biosynthesis; FMN from riboflavin (ATP route): step 1/1.</text>
</comment>
<dbReference type="EC" id="2.7.1.26" evidence="15"/>
<evidence type="ECO:0000313" key="17">
    <source>
        <dbReference type="EMBL" id="MBD3866887.1"/>
    </source>
</evidence>
<evidence type="ECO:0000256" key="9">
    <source>
        <dbReference type="ARBA" id="ARBA00022777"/>
    </source>
</evidence>
<proteinExistence type="inferred from homology"/>
<keyword evidence="11 15" id="KW-0067">ATP-binding</keyword>
<reference evidence="17 18" key="1">
    <citation type="submission" date="2020-08" db="EMBL/GenBank/DDBJ databases">
        <title>Acidobacteriota in marine sediments use diverse sulfur dissimilation pathways.</title>
        <authorList>
            <person name="Wasmund K."/>
        </authorList>
    </citation>
    <scope>NUCLEOTIDE SEQUENCE [LARGE SCALE GENOMIC DNA]</scope>
    <source>
        <strain evidence="17">MAG AM4</strain>
    </source>
</reference>
<dbReference type="InterPro" id="IPR014729">
    <property type="entry name" value="Rossmann-like_a/b/a_fold"/>
</dbReference>
<dbReference type="SMART" id="SM00904">
    <property type="entry name" value="Flavokinase"/>
    <property type="match status" value="1"/>
</dbReference>
<comment type="catalytic activity">
    <reaction evidence="14 15">
        <text>FMN + ATP + H(+) = FAD + diphosphate</text>
        <dbReference type="Rhea" id="RHEA:17237"/>
        <dbReference type="ChEBI" id="CHEBI:15378"/>
        <dbReference type="ChEBI" id="CHEBI:30616"/>
        <dbReference type="ChEBI" id="CHEBI:33019"/>
        <dbReference type="ChEBI" id="CHEBI:57692"/>
        <dbReference type="ChEBI" id="CHEBI:58210"/>
        <dbReference type="EC" id="2.7.7.2"/>
    </reaction>
</comment>
<dbReference type="Gene3D" id="3.40.50.620">
    <property type="entry name" value="HUPs"/>
    <property type="match status" value="1"/>
</dbReference>
<keyword evidence="7 15" id="KW-0548">Nucleotidyltransferase</keyword>
<dbReference type="GO" id="GO:0003919">
    <property type="term" value="F:FMN adenylyltransferase activity"/>
    <property type="evidence" value="ECO:0007669"/>
    <property type="project" value="UniProtKB-UniRule"/>
</dbReference>
<evidence type="ECO:0000256" key="1">
    <source>
        <dbReference type="ARBA" id="ARBA00002121"/>
    </source>
</evidence>
<dbReference type="EMBL" id="JACXWD010000003">
    <property type="protein sequence ID" value="MBD3866887.1"/>
    <property type="molecule type" value="Genomic_DNA"/>
</dbReference>
<dbReference type="Pfam" id="PF01687">
    <property type="entry name" value="Flavokinase"/>
    <property type="match status" value="1"/>
</dbReference>
<evidence type="ECO:0000256" key="4">
    <source>
        <dbReference type="ARBA" id="ARBA00022630"/>
    </source>
</evidence>
<evidence type="ECO:0000256" key="15">
    <source>
        <dbReference type="PIRNR" id="PIRNR004491"/>
    </source>
</evidence>
<dbReference type="InterPro" id="IPR015864">
    <property type="entry name" value="FAD_synthase"/>
</dbReference>
<evidence type="ECO:0000256" key="8">
    <source>
        <dbReference type="ARBA" id="ARBA00022741"/>
    </source>
</evidence>
<dbReference type="GO" id="GO:0006747">
    <property type="term" value="P:FAD biosynthetic process"/>
    <property type="evidence" value="ECO:0007669"/>
    <property type="project" value="UniProtKB-UniRule"/>
</dbReference>
<evidence type="ECO:0000256" key="7">
    <source>
        <dbReference type="ARBA" id="ARBA00022695"/>
    </source>
</evidence>
<comment type="catalytic activity">
    <reaction evidence="13 15">
        <text>riboflavin + ATP = FMN + ADP + H(+)</text>
        <dbReference type="Rhea" id="RHEA:14357"/>
        <dbReference type="ChEBI" id="CHEBI:15378"/>
        <dbReference type="ChEBI" id="CHEBI:30616"/>
        <dbReference type="ChEBI" id="CHEBI:57986"/>
        <dbReference type="ChEBI" id="CHEBI:58210"/>
        <dbReference type="ChEBI" id="CHEBI:456216"/>
        <dbReference type="EC" id="2.7.1.26"/>
    </reaction>
</comment>
<dbReference type="GO" id="GO:0008531">
    <property type="term" value="F:riboflavin kinase activity"/>
    <property type="evidence" value="ECO:0007669"/>
    <property type="project" value="UniProtKB-UniRule"/>
</dbReference>
<evidence type="ECO:0000256" key="5">
    <source>
        <dbReference type="ARBA" id="ARBA00022643"/>
    </source>
</evidence>
<dbReference type="UniPathway" id="UPA00277">
    <property type="reaction ID" value="UER00407"/>
</dbReference>
<comment type="similarity">
    <text evidence="15">Belongs to the ribF family.</text>
</comment>
<keyword evidence="9 15" id="KW-0418">Kinase</keyword>
<dbReference type="PIRSF" id="PIRSF004491">
    <property type="entry name" value="FAD_Synth"/>
    <property type="match status" value="1"/>
</dbReference>
<keyword evidence="6 15" id="KW-0808">Transferase</keyword>
<keyword evidence="12" id="KW-0511">Multifunctional enzyme</keyword>
<dbReference type="NCBIfam" id="TIGR00083">
    <property type="entry name" value="ribF"/>
    <property type="match status" value="1"/>
</dbReference>
<dbReference type="NCBIfam" id="NF004160">
    <property type="entry name" value="PRK05627.1-3"/>
    <property type="match status" value="1"/>
</dbReference>
<dbReference type="Gene3D" id="2.40.30.30">
    <property type="entry name" value="Riboflavin kinase-like"/>
    <property type="match status" value="1"/>
</dbReference>
<comment type="pathway">
    <text evidence="2 15">Cofactor biosynthesis; FAD biosynthesis; FAD from FMN: step 1/1.</text>
</comment>
<dbReference type="CDD" id="cd02064">
    <property type="entry name" value="FAD_synthetase_N"/>
    <property type="match status" value="1"/>
</dbReference>
<dbReference type="GO" id="GO:0005524">
    <property type="term" value="F:ATP binding"/>
    <property type="evidence" value="ECO:0007669"/>
    <property type="project" value="UniProtKB-UniRule"/>
</dbReference>
<evidence type="ECO:0000256" key="2">
    <source>
        <dbReference type="ARBA" id="ARBA00004726"/>
    </source>
</evidence>
<dbReference type="PANTHER" id="PTHR22749">
    <property type="entry name" value="RIBOFLAVIN KINASE/FMN ADENYLYLTRANSFERASE"/>
    <property type="match status" value="1"/>
</dbReference>
<keyword evidence="5 15" id="KW-0288">FMN</keyword>
<evidence type="ECO:0000256" key="10">
    <source>
        <dbReference type="ARBA" id="ARBA00022827"/>
    </source>
</evidence>
<dbReference type="InterPro" id="IPR023465">
    <property type="entry name" value="Riboflavin_kinase_dom_sf"/>
</dbReference>
<dbReference type="InterPro" id="IPR023468">
    <property type="entry name" value="Riboflavin_kinase"/>
</dbReference>
<organism evidence="17 18">
    <name type="scientific">Candidatus Polarisedimenticola svalbardensis</name>
    <dbReference type="NCBI Taxonomy" id="2886004"/>
    <lineage>
        <taxon>Bacteria</taxon>
        <taxon>Pseudomonadati</taxon>
        <taxon>Acidobacteriota</taxon>
        <taxon>Candidatus Polarisedimenticolia</taxon>
        <taxon>Candidatus Polarisedimenticolales</taxon>
        <taxon>Candidatus Polarisedimenticolaceae</taxon>
        <taxon>Candidatus Polarisedimenticola</taxon>
    </lineage>
</organism>
<evidence type="ECO:0000256" key="14">
    <source>
        <dbReference type="ARBA" id="ARBA00049494"/>
    </source>
</evidence>
<evidence type="ECO:0000256" key="3">
    <source>
        <dbReference type="ARBA" id="ARBA00005201"/>
    </source>
</evidence>
<evidence type="ECO:0000256" key="6">
    <source>
        <dbReference type="ARBA" id="ARBA00022679"/>
    </source>
</evidence>
<dbReference type="InterPro" id="IPR002606">
    <property type="entry name" value="Riboflavin_kinase_bac"/>
</dbReference>
<dbReference type="PANTHER" id="PTHR22749:SF6">
    <property type="entry name" value="RIBOFLAVIN KINASE"/>
    <property type="match status" value="1"/>
</dbReference>
<feature type="domain" description="Riboflavin kinase" evidence="16">
    <location>
        <begin position="183"/>
        <end position="306"/>
    </location>
</feature>
<dbReference type="UniPathway" id="UPA00276">
    <property type="reaction ID" value="UER00406"/>
</dbReference>
<dbReference type="SUPFAM" id="SSF52374">
    <property type="entry name" value="Nucleotidylyl transferase"/>
    <property type="match status" value="1"/>
</dbReference>
<sequence>MKIWNRIERYPEDAGRVVATIGNYDGVHRGHRVILSDVVAAARALRGSSLLITFDPHPLEVVAPERRPQLLQTRGQKLESLEETGLDAVLILAFDTTLAAMTGEQFFEAVLDRRVDLAEVRIGENFRFGHDRAGGVELLTAIGARRKFEVGSVSPVEIDGGIVSSSRIRQQIRDGQVESAAAMLGRPYTIRGEVTRGDGRGRKLRYPTANLSTRNELLPGNGVYVTEVVTGAARQAAVSNVGIRPTFHSGGTAVETHLIDFEGNLYGERMEVRFLARIRDEQKFADGVELSNQIARDLAAAEAFFENGRLAPL</sequence>
<dbReference type="AlphaFoldDB" id="A0A8J6XY37"/>
<dbReference type="Proteomes" id="UP000648239">
    <property type="component" value="Unassembled WGS sequence"/>
</dbReference>
<dbReference type="InterPro" id="IPR015865">
    <property type="entry name" value="Riboflavin_kinase_bac/euk"/>
</dbReference>
<evidence type="ECO:0000313" key="18">
    <source>
        <dbReference type="Proteomes" id="UP000648239"/>
    </source>
</evidence>
<name>A0A8J6XY37_9BACT</name>
<dbReference type="GO" id="GO:0009398">
    <property type="term" value="P:FMN biosynthetic process"/>
    <property type="evidence" value="ECO:0007669"/>
    <property type="project" value="UniProtKB-UniRule"/>
</dbReference>
<dbReference type="FunFam" id="3.40.50.620:FF:000021">
    <property type="entry name" value="Riboflavin biosynthesis protein"/>
    <property type="match status" value="1"/>
</dbReference>
<protein>
    <recommendedName>
        <fullName evidence="15">Riboflavin biosynthesis protein</fullName>
    </recommendedName>
    <domain>
        <recommendedName>
            <fullName evidence="15">Riboflavin kinase</fullName>
            <ecNumber evidence="15">2.7.1.26</ecNumber>
        </recommendedName>
        <alternativeName>
            <fullName evidence="15">Flavokinase</fullName>
        </alternativeName>
    </domain>
    <domain>
        <recommendedName>
            <fullName evidence="15">FMN adenylyltransferase</fullName>
            <ecNumber evidence="15">2.7.7.2</ecNumber>
        </recommendedName>
        <alternativeName>
            <fullName evidence="15">FAD pyrophosphorylase</fullName>
        </alternativeName>
        <alternativeName>
            <fullName evidence="15">FAD synthase</fullName>
        </alternativeName>
    </domain>
</protein>
<dbReference type="SUPFAM" id="SSF82114">
    <property type="entry name" value="Riboflavin kinase-like"/>
    <property type="match status" value="1"/>
</dbReference>
<dbReference type="NCBIfam" id="NF004162">
    <property type="entry name" value="PRK05627.1-5"/>
    <property type="match status" value="1"/>
</dbReference>
<keyword evidence="8 15" id="KW-0547">Nucleotide-binding</keyword>
<evidence type="ECO:0000256" key="12">
    <source>
        <dbReference type="ARBA" id="ARBA00023268"/>
    </source>
</evidence>